<sequence length="194" mass="22268">MKEDNLSDDIENLLAQYLDLVDEYDLLRRRLYMLQISARQNLARANFSAARGIKYGEELYDSRIQALRLCRVTVDAEKGKRKFTVLTKDTSRGKSDPTVASEVKERALDDLSQEKKISGDGQTTEDTARTIKNDPIRMFGILTPASLRLVQTDSIKMVNIIPRLVELDAELAQIEIEIRRLRKRRTKAEVKVKK</sequence>
<dbReference type="OrthoDB" id="408631at2759"/>
<dbReference type="Pfam" id="PF21730">
    <property type="entry name" value="Vma22_CCDC115"/>
    <property type="match status" value="1"/>
</dbReference>
<name>A0A2S4Q0F3_9PEZI</name>
<comment type="caution">
    <text evidence="3">The sequence shown here is derived from an EMBL/GenBank/DDBJ whole genome shotgun (WGS) entry which is preliminary data.</text>
</comment>
<proteinExistence type="predicted"/>
<accession>A0A2S4Q0F3</accession>
<feature type="coiled-coil region" evidence="2">
    <location>
        <begin position="164"/>
        <end position="191"/>
    </location>
</feature>
<reference evidence="3 4" key="1">
    <citation type="submission" date="2017-10" db="EMBL/GenBank/DDBJ databases">
        <title>Development of genomic resources for the powdery mildew, Erysiphe pulchra.</title>
        <authorList>
            <person name="Wadl P.A."/>
            <person name="Mack B.M."/>
            <person name="Moore G."/>
            <person name="Beltz S.B."/>
        </authorList>
    </citation>
    <scope>NUCLEOTIDE SEQUENCE [LARGE SCALE GENOMIC DNA]</scope>
    <source>
        <strain evidence="3">Cflorida</strain>
    </source>
</reference>
<keyword evidence="4" id="KW-1185">Reference proteome</keyword>
<dbReference type="Proteomes" id="UP000237438">
    <property type="component" value="Unassembled WGS sequence"/>
</dbReference>
<dbReference type="GO" id="GO:0070072">
    <property type="term" value="P:vacuolar proton-transporting V-type ATPase complex assembly"/>
    <property type="evidence" value="ECO:0007669"/>
    <property type="project" value="InterPro"/>
</dbReference>
<gene>
    <name evidence="3" type="ORF">EPUL_001070</name>
</gene>
<evidence type="ECO:0000256" key="1">
    <source>
        <dbReference type="ARBA" id="ARBA00093634"/>
    </source>
</evidence>
<keyword evidence="2" id="KW-0175">Coiled coil</keyword>
<dbReference type="GO" id="GO:1990871">
    <property type="term" value="C:Vma12-Vma22 assembly complex"/>
    <property type="evidence" value="ECO:0007669"/>
    <property type="project" value="TreeGrafter"/>
</dbReference>
<feature type="non-terminal residue" evidence="3">
    <location>
        <position position="194"/>
    </location>
</feature>
<dbReference type="InterPro" id="IPR040357">
    <property type="entry name" value="Vma22/CCDC115"/>
</dbReference>
<organism evidence="3 4">
    <name type="scientific">Erysiphe pulchra</name>
    <dbReference type="NCBI Taxonomy" id="225359"/>
    <lineage>
        <taxon>Eukaryota</taxon>
        <taxon>Fungi</taxon>
        <taxon>Dikarya</taxon>
        <taxon>Ascomycota</taxon>
        <taxon>Pezizomycotina</taxon>
        <taxon>Leotiomycetes</taxon>
        <taxon>Erysiphales</taxon>
        <taxon>Erysiphaceae</taxon>
        <taxon>Erysiphe</taxon>
    </lineage>
</organism>
<evidence type="ECO:0000313" key="3">
    <source>
        <dbReference type="EMBL" id="POS87762.1"/>
    </source>
</evidence>
<evidence type="ECO:0000256" key="2">
    <source>
        <dbReference type="SAM" id="Coils"/>
    </source>
</evidence>
<dbReference type="STRING" id="225359.A0A2S4Q0F3"/>
<dbReference type="EMBL" id="PEDP01000074">
    <property type="protein sequence ID" value="POS87762.1"/>
    <property type="molecule type" value="Genomic_DNA"/>
</dbReference>
<feature type="coiled-coil region" evidence="2">
    <location>
        <begin position="3"/>
        <end position="30"/>
    </location>
</feature>
<dbReference type="GO" id="GO:0051082">
    <property type="term" value="F:unfolded protein binding"/>
    <property type="evidence" value="ECO:0007669"/>
    <property type="project" value="TreeGrafter"/>
</dbReference>
<protein>
    <recommendedName>
        <fullName evidence="1">Vacuolar ATPase assembly protein VMA22</fullName>
    </recommendedName>
</protein>
<dbReference type="PANTHER" id="PTHR31996:SF2">
    <property type="entry name" value="COILED-COIL DOMAIN-CONTAINING PROTEIN 115"/>
    <property type="match status" value="1"/>
</dbReference>
<evidence type="ECO:0000313" key="4">
    <source>
        <dbReference type="Proteomes" id="UP000237438"/>
    </source>
</evidence>
<dbReference type="PANTHER" id="PTHR31996">
    <property type="entry name" value="COILED-COIL DOMAIN-CONTAINING PROTEIN 115"/>
    <property type="match status" value="1"/>
</dbReference>
<dbReference type="AlphaFoldDB" id="A0A2S4Q0F3"/>